<sequence>MAEASLETGNPLILALVLSGVSNMYHVCISGRSVDGSKLEAAREVRGFVPEGKQTLIRASESESALVRYLWGASNFFQSTKLSGIGIMERGRKRSLSKTMLQDTVVIYGVGRGLHVPSASPFPLKLETFCRLAQIPYRVDHSAQMSSKGKTPWMMYNGRAVADSQFCIEHLKAERDLDLDLDLSPTLRAQARAFRALIEENLYWTMCYELFILNPKRLDEVLPYRGPKMWLLKFFLSRVLRKELWNQGIGRHSDEEIWDIGRRDLNAISDFLAEKKFFLGDTPTEVDCTVFGMMTQVLFHMPGCRHQTHVRQNLPNIVAYVERMKTRVWPDWEERCKGSNYVDDSNMLFPAQKF</sequence>
<dbReference type="InterPro" id="IPR036282">
    <property type="entry name" value="Glutathione-S-Trfase_C_sf"/>
</dbReference>
<protein>
    <recommendedName>
        <fullName evidence="6">GST C-terminal domain-containing protein</fullName>
    </recommendedName>
</protein>
<dbReference type="PANTHER" id="PTHR12289:SF41">
    <property type="entry name" value="FAILED AXON CONNECTIONS-RELATED"/>
    <property type="match status" value="1"/>
</dbReference>
<gene>
    <name evidence="4" type="ORF">C0Q70_09505</name>
</gene>
<dbReference type="InterPro" id="IPR033468">
    <property type="entry name" value="Metaxin_GST"/>
</dbReference>
<reference evidence="4 5" key="1">
    <citation type="submission" date="2018-04" db="EMBL/GenBank/DDBJ databases">
        <title>The genome of golden apple snail Pomacea canaliculata provides insight into stress tolerance and invasive adaptation.</title>
        <authorList>
            <person name="Liu C."/>
            <person name="Liu B."/>
            <person name="Ren Y."/>
            <person name="Zhang Y."/>
            <person name="Wang H."/>
            <person name="Li S."/>
            <person name="Jiang F."/>
            <person name="Yin L."/>
            <person name="Zhang G."/>
            <person name="Qian W."/>
            <person name="Fan W."/>
        </authorList>
    </citation>
    <scope>NUCLEOTIDE SEQUENCE [LARGE SCALE GENOMIC DNA]</scope>
    <source>
        <strain evidence="4">SZHN2017</strain>
        <tissue evidence="4">Muscle</tissue>
    </source>
</reference>
<dbReference type="InterPro" id="IPR050931">
    <property type="entry name" value="Mito_Protein_Transport_Metaxin"/>
</dbReference>
<feature type="domain" description="Thioredoxin-like fold" evidence="3">
    <location>
        <begin position="121"/>
        <end position="214"/>
    </location>
</feature>
<evidence type="ECO:0000259" key="3">
    <source>
        <dbReference type="Pfam" id="PF17172"/>
    </source>
</evidence>
<dbReference type="OrthoDB" id="5809458at2759"/>
<proteinExistence type="inferred from homology"/>
<dbReference type="SFLD" id="SFLDG01200">
    <property type="entry name" value="SUF1.1"/>
    <property type="match status" value="1"/>
</dbReference>
<dbReference type="CDD" id="cd03193">
    <property type="entry name" value="GST_C_Metaxin"/>
    <property type="match status" value="1"/>
</dbReference>
<dbReference type="Proteomes" id="UP000245119">
    <property type="component" value="Linkage Group LG5"/>
</dbReference>
<dbReference type="Pfam" id="PF17172">
    <property type="entry name" value="GST_N_4"/>
    <property type="match status" value="1"/>
</dbReference>
<feature type="domain" description="Metaxin glutathione S-transferase" evidence="2">
    <location>
        <begin position="262"/>
        <end position="324"/>
    </location>
</feature>
<dbReference type="SFLD" id="SFLDS00019">
    <property type="entry name" value="Glutathione_Transferase_(cytos"/>
    <property type="match status" value="1"/>
</dbReference>
<dbReference type="Gene3D" id="1.20.1050.10">
    <property type="match status" value="1"/>
</dbReference>
<comment type="caution">
    <text evidence="4">The sequence shown here is derived from an EMBL/GenBank/DDBJ whole genome shotgun (WGS) entry which is preliminary data.</text>
</comment>
<dbReference type="SUPFAM" id="SSF47616">
    <property type="entry name" value="GST C-terminal domain-like"/>
    <property type="match status" value="1"/>
</dbReference>
<keyword evidence="5" id="KW-1185">Reference proteome</keyword>
<dbReference type="EMBL" id="PZQS01000005">
    <property type="protein sequence ID" value="PVD30243.1"/>
    <property type="molecule type" value="Genomic_DNA"/>
</dbReference>
<dbReference type="InterPro" id="IPR012336">
    <property type="entry name" value="Thioredoxin-like_fold"/>
</dbReference>
<dbReference type="GO" id="GO:0005737">
    <property type="term" value="C:cytoplasm"/>
    <property type="evidence" value="ECO:0007669"/>
    <property type="project" value="TreeGrafter"/>
</dbReference>
<evidence type="ECO:0000313" key="4">
    <source>
        <dbReference type="EMBL" id="PVD30243.1"/>
    </source>
</evidence>
<dbReference type="InterPro" id="IPR036249">
    <property type="entry name" value="Thioredoxin-like_sf"/>
</dbReference>
<dbReference type="InterPro" id="IPR040079">
    <property type="entry name" value="Glutathione_S-Trfase"/>
</dbReference>
<evidence type="ECO:0000313" key="5">
    <source>
        <dbReference type="Proteomes" id="UP000245119"/>
    </source>
</evidence>
<dbReference type="AlphaFoldDB" id="A0A2T7PA03"/>
<accession>A0A2T7PA03</accession>
<name>A0A2T7PA03_POMCA</name>
<evidence type="ECO:0008006" key="6">
    <source>
        <dbReference type="Google" id="ProtNLM"/>
    </source>
</evidence>
<dbReference type="Pfam" id="PF17171">
    <property type="entry name" value="GST_C_6"/>
    <property type="match status" value="1"/>
</dbReference>
<comment type="similarity">
    <text evidence="1">Belongs to the FAX family.</text>
</comment>
<organism evidence="4 5">
    <name type="scientific">Pomacea canaliculata</name>
    <name type="common">Golden apple snail</name>
    <dbReference type="NCBI Taxonomy" id="400727"/>
    <lineage>
        <taxon>Eukaryota</taxon>
        <taxon>Metazoa</taxon>
        <taxon>Spiralia</taxon>
        <taxon>Lophotrochozoa</taxon>
        <taxon>Mollusca</taxon>
        <taxon>Gastropoda</taxon>
        <taxon>Caenogastropoda</taxon>
        <taxon>Architaenioglossa</taxon>
        <taxon>Ampullarioidea</taxon>
        <taxon>Ampullariidae</taxon>
        <taxon>Pomacea</taxon>
    </lineage>
</organism>
<dbReference type="InterPro" id="IPR026928">
    <property type="entry name" value="FAX/IsoI-like"/>
</dbReference>
<evidence type="ECO:0000259" key="2">
    <source>
        <dbReference type="Pfam" id="PF17171"/>
    </source>
</evidence>
<dbReference type="PANTHER" id="PTHR12289">
    <property type="entry name" value="METAXIN RELATED"/>
    <property type="match status" value="1"/>
</dbReference>
<dbReference type="SFLD" id="SFLDG01180">
    <property type="entry name" value="SUF1"/>
    <property type="match status" value="1"/>
</dbReference>
<dbReference type="SUPFAM" id="SSF52833">
    <property type="entry name" value="Thioredoxin-like"/>
    <property type="match status" value="1"/>
</dbReference>
<evidence type="ECO:0000256" key="1">
    <source>
        <dbReference type="ARBA" id="ARBA00006475"/>
    </source>
</evidence>